<feature type="compositionally biased region" description="Low complexity" evidence="4">
    <location>
        <begin position="33"/>
        <end position="49"/>
    </location>
</feature>
<name>A6GD55_9BACT</name>
<feature type="compositionally biased region" description="Low complexity" evidence="4">
    <location>
        <begin position="85"/>
        <end position="101"/>
    </location>
</feature>
<reference evidence="6 7" key="1">
    <citation type="submission" date="2007-06" db="EMBL/GenBank/DDBJ databases">
        <authorList>
            <person name="Shimkets L."/>
            <person name="Ferriera S."/>
            <person name="Johnson J."/>
            <person name="Kravitz S."/>
            <person name="Beeson K."/>
            <person name="Sutton G."/>
            <person name="Rogers Y.-H."/>
            <person name="Friedman R."/>
            <person name="Frazier M."/>
            <person name="Venter J.C."/>
        </authorList>
    </citation>
    <scope>NUCLEOTIDE SEQUENCE [LARGE SCALE GENOMIC DNA]</scope>
    <source>
        <strain evidence="6 7">SIR-1</strain>
    </source>
</reference>
<dbReference type="STRING" id="391625.PPSIR1_07668"/>
<keyword evidence="2" id="KW-0677">Repeat</keyword>
<dbReference type="EMBL" id="ABCS01000070">
    <property type="protein sequence ID" value="EDM76213.1"/>
    <property type="molecule type" value="Genomic_DNA"/>
</dbReference>
<keyword evidence="3" id="KW-1015">Disulfide bond</keyword>
<feature type="compositionally biased region" description="Acidic residues" evidence="4">
    <location>
        <begin position="50"/>
        <end position="84"/>
    </location>
</feature>
<keyword evidence="1" id="KW-0732">Signal</keyword>
<comment type="caution">
    <text evidence="6">The sequence shown here is derived from an EMBL/GenBank/DDBJ whole genome shotgun (WGS) entry which is preliminary data.</text>
</comment>
<dbReference type="InterPro" id="IPR036056">
    <property type="entry name" value="Fibrinogen-like_C"/>
</dbReference>
<feature type="region of interest" description="Disordered" evidence="4">
    <location>
        <begin position="1"/>
        <end position="103"/>
    </location>
</feature>
<organism evidence="6 7">
    <name type="scientific">Plesiocystis pacifica SIR-1</name>
    <dbReference type="NCBI Taxonomy" id="391625"/>
    <lineage>
        <taxon>Bacteria</taxon>
        <taxon>Pseudomonadati</taxon>
        <taxon>Myxococcota</taxon>
        <taxon>Polyangia</taxon>
        <taxon>Nannocystales</taxon>
        <taxon>Nannocystaceae</taxon>
        <taxon>Plesiocystis</taxon>
    </lineage>
</organism>
<evidence type="ECO:0000313" key="7">
    <source>
        <dbReference type="Proteomes" id="UP000005801"/>
    </source>
</evidence>
<keyword evidence="7" id="KW-1185">Reference proteome</keyword>
<dbReference type="PROSITE" id="PS51406">
    <property type="entry name" value="FIBRINOGEN_C_2"/>
    <property type="match status" value="1"/>
</dbReference>
<evidence type="ECO:0000256" key="2">
    <source>
        <dbReference type="ARBA" id="ARBA00022737"/>
    </source>
</evidence>
<evidence type="ECO:0000256" key="4">
    <source>
        <dbReference type="SAM" id="MobiDB-lite"/>
    </source>
</evidence>
<dbReference type="Pfam" id="PF00147">
    <property type="entry name" value="Fibrinogen_C"/>
    <property type="match status" value="1"/>
</dbReference>
<dbReference type="InterPro" id="IPR011936">
    <property type="entry name" value="Myxo_disulph_rpt"/>
</dbReference>
<dbReference type="NCBIfam" id="TIGR02232">
    <property type="entry name" value="myxo_disulf_rpt"/>
    <property type="match status" value="1"/>
</dbReference>
<protein>
    <recommendedName>
        <fullName evidence="5">Fibrinogen C-terminal domain-containing protein</fullName>
    </recommendedName>
</protein>
<dbReference type="NCBIfam" id="NF040941">
    <property type="entry name" value="GGGWT_bact"/>
    <property type="match status" value="1"/>
</dbReference>
<proteinExistence type="predicted"/>
<dbReference type="SUPFAM" id="SSF56496">
    <property type="entry name" value="Fibrinogen C-terminal domain-like"/>
    <property type="match status" value="1"/>
</dbReference>
<feature type="domain" description="Fibrinogen C-terminal" evidence="5">
    <location>
        <begin position="155"/>
        <end position="217"/>
    </location>
</feature>
<dbReference type="Gene3D" id="3.90.215.10">
    <property type="entry name" value="Gamma Fibrinogen, chain A, domain 1"/>
    <property type="match status" value="1"/>
</dbReference>
<dbReference type="InterPro" id="IPR002181">
    <property type="entry name" value="Fibrinogen_a/b/g_C_dom"/>
</dbReference>
<evidence type="ECO:0000313" key="6">
    <source>
        <dbReference type="EMBL" id="EDM76213.1"/>
    </source>
</evidence>
<evidence type="ECO:0000259" key="5">
    <source>
        <dbReference type="PROSITE" id="PS51406"/>
    </source>
</evidence>
<accession>A6GD55</accession>
<gene>
    <name evidence="6" type="ORF">PPSIR1_07668</name>
</gene>
<evidence type="ECO:0000256" key="3">
    <source>
        <dbReference type="ARBA" id="ARBA00023157"/>
    </source>
</evidence>
<dbReference type="Proteomes" id="UP000005801">
    <property type="component" value="Unassembled WGS sequence"/>
</dbReference>
<sequence length="377" mass="38893">MACGDDSPGDAGDEVGATDTSDGGNDEVDTSTDGESSSDGSTETESTTDTSEETTETTTEESTDETATEDTTDESTDESTDETTGDTTGDTTDGGAECGDGVVEGDEVCDDGVNDGSYGGCEPDCSALAAYCGDAMVNGPEQCDDQNDDSSDGCLADCLVPQSCLEILDFDDTAATGTYLIGPNDPDSTFAVECDMDTDGGGWTGFAVENTCNGDLDSQLTAVEAAPTEGVDVNCRPFTTDGGGNHTYTWDITFAPGFDEFYLADFVSRAAGGNGGTTEVYPGTYTQSDWSIAHSNCAGACVGDVGFGSADDPGPSATLGETMISNLSCESCDFPYMDNGTPYMVGATSSTFRVGWGESGGQEEGWYPWWSGSVYLR</sequence>
<evidence type="ECO:0000256" key="1">
    <source>
        <dbReference type="ARBA" id="ARBA00022729"/>
    </source>
</evidence>
<dbReference type="InterPro" id="IPR014716">
    <property type="entry name" value="Fibrinogen_a/b/g_C_1"/>
</dbReference>
<dbReference type="AlphaFoldDB" id="A6GD55"/>